<evidence type="ECO:0000313" key="2">
    <source>
        <dbReference type="Proteomes" id="UP001398556"/>
    </source>
</evidence>
<dbReference type="EMBL" id="JBBYHU010000004">
    <property type="protein sequence ID" value="MEL1240024.1"/>
    <property type="molecule type" value="Genomic_DNA"/>
</dbReference>
<dbReference type="Proteomes" id="UP001398556">
    <property type="component" value="Unassembled WGS sequence"/>
</dbReference>
<name>A0ABU9HJF3_9FLAO</name>
<evidence type="ECO:0008006" key="3">
    <source>
        <dbReference type="Google" id="ProtNLM"/>
    </source>
</evidence>
<accession>A0ABU9HJF3</accession>
<comment type="caution">
    <text evidence="1">The sequence shown here is derived from an EMBL/GenBank/DDBJ whole genome shotgun (WGS) entry which is preliminary data.</text>
</comment>
<proteinExistence type="predicted"/>
<keyword evidence="2" id="KW-1185">Reference proteome</keyword>
<reference evidence="1 2" key="1">
    <citation type="submission" date="2024-04" db="EMBL/GenBank/DDBJ databases">
        <title>Flavobacterium sp. DGU99 16S ribosomal RNA gene Genome sequencing and assembly.</title>
        <authorList>
            <person name="Park S."/>
        </authorList>
    </citation>
    <scope>NUCLEOTIDE SEQUENCE [LARGE SCALE GENOMIC DNA]</scope>
    <source>
        <strain evidence="1 2">DGU99</strain>
    </source>
</reference>
<organism evidence="1 2">
    <name type="scientific">Flavobacterium flavipallidum</name>
    <dbReference type="NCBI Taxonomy" id="3139140"/>
    <lineage>
        <taxon>Bacteria</taxon>
        <taxon>Pseudomonadati</taxon>
        <taxon>Bacteroidota</taxon>
        <taxon>Flavobacteriia</taxon>
        <taxon>Flavobacteriales</taxon>
        <taxon>Flavobacteriaceae</taxon>
        <taxon>Flavobacterium</taxon>
    </lineage>
</organism>
<gene>
    <name evidence="1" type="ORF">AAEO59_03085</name>
</gene>
<protein>
    <recommendedName>
        <fullName evidence="3">Adenylosuccinate lyase</fullName>
    </recommendedName>
</protein>
<evidence type="ECO:0000313" key="1">
    <source>
        <dbReference type="EMBL" id="MEL1240024.1"/>
    </source>
</evidence>
<sequence length="182" mass="21064">MENISTLINLTNGSKSSRDAAADFILSRPDLHLEFIHSCYEINNPDHHKACWILEIIAIRNVNWLKEFLEIICTNTQKLSNESAIRPLSKVLFLLIESHYKSKKNGIQLTQNQLQQLIETNFDWMITETKVAAKAHAMRSLFLLGKEFDWIHPELKIILSKDYSKQSTAYKAVARQLLKKIK</sequence>
<dbReference type="RefSeq" id="WP_341699288.1">
    <property type="nucleotide sequence ID" value="NZ_JBBYHU010000004.1"/>
</dbReference>